<dbReference type="GO" id="GO:0032259">
    <property type="term" value="P:methylation"/>
    <property type="evidence" value="ECO:0007669"/>
    <property type="project" value="UniProtKB-KW"/>
</dbReference>
<proteinExistence type="inferred from homology"/>
<evidence type="ECO:0000256" key="1">
    <source>
        <dbReference type="ARBA" id="ARBA00004141"/>
    </source>
</evidence>
<accession>A0A1M6QA73</accession>
<feature type="transmembrane region" description="Helical" evidence="6">
    <location>
        <begin position="41"/>
        <end position="58"/>
    </location>
</feature>
<dbReference type="STRING" id="1121393.SAMN02745216_03011"/>
<dbReference type="InterPro" id="IPR033580">
    <property type="entry name" value="Nurim-like"/>
</dbReference>
<keyword evidence="7" id="KW-0808">Transferase</keyword>
<evidence type="ECO:0000256" key="4">
    <source>
        <dbReference type="ARBA" id="ARBA00022989"/>
    </source>
</evidence>
<dbReference type="OrthoDB" id="5417332at2"/>
<keyword evidence="4 6" id="KW-1133">Transmembrane helix</keyword>
<organism evidence="7 8">
    <name type="scientific">Desulfatibacillum alkenivorans DSM 16219</name>
    <dbReference type="NCBI Taxonomy" id="1121393"/>
    <lineage>
        <taxon>Bacteria</taxon>
        <taxon>Pseudomonadati</taxon>
        <taxon>Thermodesulfobacteriota</taxon>
        <taxon>Desulfobacteria</taxon>
        <taxon>Desulfobacterales</taxon>
        <taxon>Desulfatibacillaceae</taxon>
        <taxon>Desulfatibacillum</taxon>
    </lineage>
</organism>
<dbReference type="AlphaFoldDB" id="A0A1M6QA73"/>
<evidence type="ECO:0000313" key="8">
    <source>
        <dbReference type="Proteomes" id="UP000183994"/>
    </source>
</evidence>
<protein>
    <submittedName>
        <fullName evidence="7">Protein-S-isoprenylcysteine O-methyltransferase Ste14</fullName>
    </submittedName>
</protein>
<keyword evidence="3 6" id="KW-0812">Transmembrane</keyword>
<evidence type="ECO:0000256" key="6">
    <source>
        <dbReference type="SAM" id="Phobius"/>
    </source>
</evidence>
<feature type="transmembrane region" description="Helical" evidence="6">
    <location>
        <begin position="169"/>
        <end position="199"/>
    </location>
</feature>
<dbReference type="Proteomes" id="UP000183994">
    <property type="component" value="Unassembled WGS sequence"/>
</dbReference>
<dbReference type="PANTHER" id="PTHR31040">
    <property type="entry name" value="NURIM"/>
    <property type="match status" value="1"/>
</dbReference>
<comment type="subcellular location">
    <subcellularLocation>
        <location evidence="1">Membrane</location>
        <topology evidence="1">Multi-pass membrane protein</topology>
    </subcellularLocation>
</comment>
<name>A0A1M6QA73_9BACT</name>
<dbReference type="GO" id="GO:0008168">
    <property type="term" value="F:methyltransferase activity"/>
    <property type="evidence" value="ECO:0007669"/>
    <property type="project" value="UniProtKB-KW"/>
</dbReference>
<keyword evidence="8" id="KW-1185">Reference proteome</keyword>
<dbReference type="GO" id="GO:0016020">
    <property type="term" value="C:membrane"/>
    <property type="evidence" value="ECO:0007669"/>
    <property type="project" value="UniProtKB-SubCell"/>
</dbReference>
<gene>
    <name evidence="7" type="ORF">SAMN02745216_03011</name>
</gene>
<evidence type="ECO:0000256" key="5">
    <source>
        <dbReference type="ARBA" id="ARBA00023136"/>
    </source>
</evidence>
<comment type="similarity">
    <text evidence="2">Belongs to the nurim family.</text>
</comment>
<evidence type="ECO:0000256" key="3">
    <source>
        <dbReference type="ARBA" id="ARBA00022692"/>
    </source>
</evidence>
<sequence length="245" mass="27917">MRSIVYGGLTAWGVLAFHLPQMWLMVFLLFPKTGPGTWRDAVFNALIFAAWGLMHSILARDFSHRIMARLVGEDFVKLLYVSIAGLTQCALIFLWRPLEGVFWQAEGVWRGVLIAAFLAAAGAVWVTSILLDYMEALGVRAVIRRWKRQEAPPPALSMKGPYAHCRHPVYFFTLFFLWIGPVMNATRLEFALLGTIYVLAGMRLEDRDTARILGEDYREYQKHVPILIPRLKPWRREKGDPAAGI</sequence>
<keyword evidence="7" id="KW-0489">Methyltransferase</keyword>
<feature type="transmembrane region" description="Helical" evidence="6">
    <location>
        <begin position="78"/>
        <end position="95"/>
    </location>
</feature>
<dbReference type="Gene3D" id="1.20.120.1630">
    <property type="match status" value="1"/>
</dbReference>
<reference evidence="8" key="1">
    <citation type="submission" date="2016-11" db="EMBL/GenBank/DDBJ databases">
        <authorList>
            <person name="Varghese N."/>
            <person name="Submissions S."/>
        </authorList>
    </citation>
    <scope>NUCLEOTIDE SEQUENCE [LARGE SCALE GENOMIC DNA]</scope>
    <source>
        <strain evidence="8">DSM 16219</strain>
    </source>
</reference>
<feature type="transmembrane region" description="Helical" evidence="6">
    <location>
        <begin position="6"/>
        <end position="29"/>
    </location>
</feature>
<feature type="transmembrane region" description="Helical" evidence="6">
    <location>
        <begin position="107"/>
        <end position="131"/>
    </location>
</feature>
<evidence type="ECO:0000256" key="2">
    <source>
        <dbReference type="ARBA" id="ARBA00010631"/>
    </source>
</evidence>
<dbReference type="PANTHER" id="PTHR31040:SF1">
    <property type="entry name" value="NURIM"/>
    <property type="match status" value="1"/>
</dbReference>
<dbReference type="EMBL" id="FQZU01000019">
    <property type="protein sequence ID" value="SHK17058.1"/>
    <property type="molecule type" value="Genomic_DNA"/>
</dbReference>
<dbReference type="RefSeq" id="WP_073477049.1">
    <property type="nucleotide sequence ID" value="NZ_FQZU01000019.1"/>
</dbReference>
<keyword evidence="5 6" id="KW-0472">Membrane</keyword>
<evidence type="ECO:0000313" key="7">
    <source>
        <dbReference type="EMBL" id="SHK17058.1"/>
    </source>
</evidence>